<accession>A0A0N4YN23</accession>
<dbReference type="WBParaSite" id="NBR_0001861801-mRNA-1">
    <property type="protein sequence ID" value="NBR_0001861801-mRNA-1"/>
    <property type="gene ID" value="NBR_0001861801"/>
</dbReference>
<evidence type="ECO:0000313" key="5">
    <source>
        <dbReference type="Proteomes" id="UP000271162"/>
    </source>
</evidence>
<feature type="disulfide bond" evidence="1">
    <location>
        <begin position="73"/>
        <end position="83"/>
    </location>
</feature>
<evidence type="ECO:0000256" key="2">
    <source>
        <dbReference type="SAM" id="Phobius"/>
    </source>
</evidence>
<organism evidence="6">
    <name type="scientific">Nippostrongylus brasiliensis</name>
    <name type="common">Rat hookworm</name>
    <dbReference type="NCBI Taxonomy" id="27835"/>
    <lineage>
        <taxon>Eukaryota</taxon>
        <taxon>Metazoa</taxon>
        <taxon>Ecdysozoa</taxon>
        <taxon>Nematoda</taxon>
        <taxon>Chromadorea</taxon>
        <taxon>Rhabditida</taxon>
        <taxon>Rhabditina</taxon>
        <taxon>Rhabditomorpha</taxon>
        <taxon>Strongyloidea</taxon>
        <taxon>Heligmosomidae</taxon>
        <taxon>Nippostrongylus</taxon>
    </lineage>
</organism>
<keyword evidence="2" id="KW-0472">Membrane</keyword>
<dbReference type="EMBL" id="UYSL01023564">
    <property type="protein sequence ID" value="VDL82344.1"/>
    <property type="molecule type" value="Genomic_DNA"/>
</dbReference>
<evidence type="ECO:0000259" key="3">
    <source>
        <dbReference type="PROSITE" id="PS50026"/>
    </source>
</evidence>
<evidence type="ECO:0000313" key="6">
    <source>
        <dbReference type="WBParaSite" id="NBR_0001861801-mRNA-1"/>
    </source>
</evidence>
<protein>
    <submittedName>
        <fullName evidence="6">EGF-like domain-containing protein</fullName>
    </submittedName>
</protein>
<keyword evidence="5" id="KW-1185">Reference proteome</keyword>
<reference evidence="6" key="1">
    <citation type="submission" date="2017-02" db="UniProtKB">
        <authorList>
            <consortium name="WormBaseParasite"/>
        </authorList>
    </citation>
    <scope>IDENTIFICATION</scope>
</reference>
<keyword evidence="1" id="KW-0245">EGF-like domain</keyword>
<dbReference type="PROSITE" id="PS50026">
    <property type="entry name" value="EGF_3"/>
    <property type="match status" value="1"/>
</dbReference>
<evidence type="ECO:0000313" key="4">
    <source>
        <dbReference type="EMBL" id="VDL82344.1"/>
    </source>
</evidence>
<evidence type="ECO:0000256" key="1">
    <source>
        <dbReference type="PROSITE-ProRule" id="PRU00076"/>
    </source>
</evidence>
<gene>
    <name evidence="4" type="ORF">NBR_LOCUS18619</name>
</gene>
<proteinExistence type="predicted"/>
<reference evidence="4 5" key="2">
    <citation type="submission" date="2018-11" db="EMBL/GenBank/DDBJ databases">
        <authorList>
            <consortium name="Pathogen Informatics"/>
        </authorList>
    </citation>
    <scope>NUCLEOTIDE SEQUENCE [LARGE SCALE GENOMIC DNA]</scope>
</reference>
<feature type="transmembrane region" description="Helical" evidence="2">
    <location>
        <begin position="123"/>
        <end position="147"/>
    </location>
</feature>
<sequence>MQEELRTLLERRDEQQRRNAHLVRVHKEIMRGNKLGYEAVMKMIDEATDHLIDEATDHWTMSFRIRSLDRSFCLARCSEAGICYSTEDGPLCYCYDGTFGGSCSPQDAGVSNAPSGEEGGFELYHLVAAWMLFGLLVVICQVIWFCYFRRRTVVPRVVEVDVELSDDSDSWSVLDESDDWDEFDESDLFDGDFCLPASWVVVEDVEMEDVTL</sequence>
<keyword evidence="2" id="KW-1133">Transmembrane helix</keyword>
<name>A0A0N4YN23_NIPBR</name>
<feature type="domain" description="EGF-like" evidence="3">
    <location>
        <begin position="69"/>
        <end position="104"/>
    </location>
</feature>
<feature type="disulfide bond" evidence="1">
    <location>
        <begin position="94"/>
        <end position="103"/>
    </location>
</feature>
<dbReference type="PROSITE" id="PS00022">
    <property type="entry name" value="EGF_1"/>
    <property type="match status" value="1"/>
</dbReference>
<dbReference type="AlphaFoldDB" id="A0A0N4YN23"/>
<dbReference type="InterPro" id="IPR000742">
    <property type="entry name" value="EGF"/>
</dbReference>
<keyword evidence="1" id="KW-1015">Disulfide bond</keyword>
<dbReference type="Proteomes" id="UP000271162">
    <property type="component" value="Unassembled WGS sequence"/>
</dbReference>
<comment type="caution">
    <text evidence="1">Lacks conserved residue(s) required for the propagation of feature annotation.</text>
</comment>
<keyword evidence="2" id="KW-0812">Transmembrane</keyword>